<dbReference type="PANTHER" id="PTHR36440">
    <property type="entry name" value="PUTATIVE (AFU_ORTHOLOGUE AFUA_8G07350)-RELATED"/>
    <property type="match status" value="1"/>
</dbReference>
<protein>
    <submittedName>
        <fullName evidence="2">Thermophilic glucose-6-phosphate isomerase</fullName>
    </submittedName>
</protein>
<dbReference type="InterPro" id="IPR011051">
    <property type="entry name" value="RmlC_Cupin_sf"/>
</dbReference>
<organism evidence="2 3">
    <name type="scientific">Hartmannibacter diazotrophicus</name>
    <dbReference type="NCBI Taxonomy" id="1482074"/>
    <lineage>
        <taxon>Bacteria</taxon>
        <taxon>Pseudomonadati</taxon>
        <taxon>Pseudomonadota</taxon>
        <taxon>Alphaproteobacteria</taxon>
        <taxon>Hyphomicrobiales</taxon>
        <taxon>Pleomorphomonadaceae</taxon>
        <taxon>Hartmannibacter</taxon>
    </lineage>
</organism>
<dbReference type="AlphaFoldDB" id="A0A2C9D3D0"/>
<evidence type="ECO:0000313" key="2">
    <source>
        <dbReference type="EMBL" id="SON54733.1"/>
    </source>
</evidence>
<sequence>MGGDMKSDSSHSFDRALVSVPGGERVAQTPFGARIVIHATASETGGALGMWETFTPPGHGPAPHTHTRETEVFRVIRGTYRFTCGEDVFDASPGTVVVLPPFVQHAWVNIGNEPGQMFATVTPGGCEQLFLDIAASGATTPEEIAVIEARLGIINEATMALAARDH</sequence>
<dbReference type="SUPFAM" id="SSF51182">
    <property type="entry name" value="RmlC-like cupins"/>
    <property type="match status" value="1"/>
</dbReference>
<name>A0A2C9D3D0_9HYPH</name>
<proteinExistence type="predicted"/>
<dbReference type="KEGG" id="hdi:HDIA_1192"/>
<feature type="domain" description="Cupin type-2" evidence="1">
    <location>
        <begin position="56"/>
        <end position="119"/>
    </location>
</feature>
<dbReference type="InterPro" id="IPR014710">
    <property type="entry name" value="RmlC-like_jellyroll"/>
</dbReference>
<reference evidence="3" key="1">
    <citation type="submission" date="2017-09" db="EMBL/GenBank/DDBJ databases">
        <title>Genome sequence of Nannocystis excedens DSM 71.</title>
        <authorList>
            <person name="Blom J."/>
        </authorList>
    </citation>
    <scope>NUCLEOTIDE SEQUENCE [LARGE SCALE GENOMIC DNA]</scope>
    <source>
        <strain evidence="3">type strain: E19</strain>
    </source>
</reference>
<dbReference type="Gene3D" id="2.60.120.10">
    <property type="entry name" value="Jelly Rolls"/>
    <property type="match status" value="1"/>
</dbReference>
<dbReference type="InterPro" id="IPR053146">
    <property type="entry name" value="QDO-like"/>
</dbReference>
<dbReference type="EMBL" id="LT960614">
    <property type="protein sequence ID" value="SON54733.1"/>
    <property type="molecule type" value="Genomic_DNA"/>
</dbReference>
<dbReference type="Pfam" id="PF07883">
    <property type="entry name" value="Cupin_2"/>
    <property type="match status" value="1"/>
</dbReference>
<keyword evidence="2" id="KW-0413">Isomerase</keyword>
<gene>
    <name evidence="2" type="ORF">HDIA_1192</name>
</gene>
<evidence type="ECO:0000313" key="3">
    <source>
        <dbReference type="Proteomes" id="UP000223606"/>
    </source>
</evidence>
<accession>A0A2C9D3D0</accession>
<keyword evidence="3" id="KW-1185">Reference proteome</keyword>
<dbReference type="InterPro" id="IPR013096">
    <property type="entry name" value="Cupin_2"/>
</dbReference>
<dbReference type="Proteomes" id="UP000223606">
    <property type="component" value="Chromosome 1"/>
</dbReference>
<dbReference type="PANTHER" id="PTHR36440:SF1">
    <property type="entry name" value="PUTATIVE (AFU_ORTHOLOGUE AFUA_8G07350)-RELATED"/>
    <property type="match status" value="1"/>
</dbReference>
<evidence type="ECO:0000259" key="1">
    <source>
        <dbReference type="Pfam" id="PF07883"/>
    </source>
</evidence>
<dbReference type="GO" id="GO:0016853">
    <property type="term" value="F:isomerase activity"/>
    <property type="evidence" value="ECO:0007669"/>
    <property type="project" value="UniProtKB-KW"/>
</dbReference>